<dbReference type="Proteomes" id="UP000834611">
    <property type="component" value="Unassembled WGS sequence"/>
</dbReference>
<dbReference type="PROSITE" id="PS51257">
    <property type="entry name" value="PROKAR_LIPOPROTEIN"/>
    <property type="match status" value="1"/>
</dbReference>
<dbReference type="AlphaFoldDB" id="A0A9N8D3J3"/>
<proteinExistence type="predicted"/>
<comment type="caution">
    <text evidence="1">The sequence shown here is derived from an EMBL/GenBank/DDBJ whole genome shotgun (WGS) entry which is preliminary data.</text>
</comment>
<evidence type="ECO:0000313" key="1">
    <source>
        <dbReference type="EMBL" id="CAB5708114.1"/>
    </source>
</evidence>
<evidence type="ECO:0008006" key="3">
    <source>
        <dbReference type="Google" id="ProtNLM"/>
    </source>
</evidence>
<name>A0A9N8D3J3_PRORE</name>
<gene>
    <name evidence="1" type="ORF">GHA_03296</name>
</gene>
<dbReference type="EMBL" id="CAHPSF010000010">
    <property type="protein sequence ID" value="CAB5708114.1"/>
    <property type="molecule type" value="Genomic_DNA"/>
</dbReference>
<organism evidence="1 2">
    <name type="scientific">Providencia rettgeri</name>
    <dbReference type="NCBI Taxonomy" id="587"/>
    <lineage>
        <taxon>Bacteria</taxon>
        <taxon>Pseudomonadati</taxon>
        <taxon>Pseudomonadota</taxon>
        <taxon>Gammaproteobacteria</taxon>
        <taxon>Enterobacterales</taxon>
        <taxon>Morganellaceae</taxon>
        <taxon>Providencia</taxon>
    </lineage>
</organism>
<reference evidence="1" key="1">
    <citation type="submission" date="2020-05" db="EMBL/GenBank/DDBJ databases">
        <authorList>
            <person name="Delgado-Blas J."/>
        </authorList>
    </citation>
    <scope>NUCLEOTIDE SEQUENCE</scope>
    <source>
        <strain evidence="1">BB1453</strain>
    </source>
</reference>
<evidence type="ECO:0000313" key="2">
    <source>
        <dbReference type="Proteomes" id="UP000834611"/>
    </source>
</evidence>
<accession>A0A9N8D3J3</accession>
<protein>
    <recommendedName>
        <fullName evidence="3">Lipoprotein</fullName>
    </recommendedName>
</protein>
<sequence>MKIIYFFMFSLFLSSCQNSFINEIQDSTIEIKNPNQTKNNGL</sequence>